<dbReference type="Pfam" id="PF00005">
    <property type="entry name" value="ABC_tran"/>
    <property type="match status" value="1"/>
</dbReference>
<evidence type="ECO:0000256" key="3">
    <source>
        <dbReference type="ARBA" id="ARBA00022840"/>
    </source>
</evidence>
<evidence type="ECO:0000256" key="1">
    <source>
        <dbReference type="ARBA" id="ARBA00022448"/>
    </source>
</evidence>
<dbReference type="InterPro" id="IPR003593">
    <property type="entry name" value="AAA+_ATPase"/>
</dbReference>
<dbReference type="CDD" id="cd03230">
    <property type="entry name" value="ABC_DR_subfamily_A"/>
    <property type="match status" value="1"/>
</dbReference>
<dbReference type="Proteomes" id="UP001232445">
    <property type="component" value="Unassembled WGS sequence"/>
</dbReference>
<dbReference type="Gene3D" id="3.40.50.300">
    <property type="entry name" value="P-loop containing nucleotide triphosphate hydrolases"/>
    <property type="match status" value="1"/>
</dbReference>
<protein>
    <submittedName>
        <fullName evidence="5">Fluoroquinolone transport system ATP-binding protein</fullName>
        <ecNumber evidence="5">3.6.3.-</ecNumber>
    </submittedName>
</protein>
<keyword evidence="3 5" id="KW-0067">ATP-binding</keyword>
<dbReference type="PANTHER" id="PTHR42711">
    <property type="entry name" value="ABC TRANSPORTER ATP-BINDING PROTEIN"/>
    <property type="match status" value="1"/>
</dbReference>
<dbReference type="RefSeq" id="WP_307335717.1">
    <property type="nucleotide sequence ID" value="NZ_JAUSUQ010000002.1"/>
</dbReference>
<proteinExistence type="predicted"/>
<dbReference type="PANTHER" id="PTHR42711:SF18">
    <property type="entry name" value="ABC TRANSPORTER, ATP-BINDING PROTEIN"/>
    <property type="match status" value="1"/>
</dbReference>
<comment type="caution">
    <text evidence="5">The sequence shown here is derived from an EMBL/GenBank/DDBJ whole genome shotgun (WGS) entry which is preliminary data.</text>
</comment>
<dbReference type="InterPro" id="IPR003439">
    <property type="entry name" value="ABC_transporter-like_ATP-bd"/>
</dbReference>
<keyword evidence="5" id="KW-0378">Hydrolase</keyword>
<dbReference type="SMART" id="SM00382">
    <property type="entry name" value="AAA"/>
    <property type="match status" value="1"/>
</dbReference>
<feature type="domain" description="ABC transporter" evidence="4">
    <location>
        <begin position="2"/>
        <end position="230"/>
    </location>
</feature>
<evidence type="ECO:0000256" key="2">
    <source>
        <dbReference type="ARBA" id="ARBA00022741"/>
    </source>
</evidence>
<accession>A0ABU0CNN1</accession>
<evidence type="ECO:0000259" key="4">
    <source>
        <dbReference type="PROSITE" id="PS50893"/>
    </source>
</evidence>
<evidence type="ECO:0000313" key="5">
    <source>
        <dbReference type="EMBL" id="MDQ0338023.1"/>
    </source>
</evidence>
<evidence type="ECO:0000313" key="6">
    <source>
        <dbReference type="Proteomes" id="UP001232445"/>
    </source>
</evidence>
<keyword evidence="2" id="KW-0547">Nucleotide-binding</keyword>
<sequence>MIEVNRLAYRYPGNTDYTIKGIDFEVNKGEIFGFLGPSGAGKSTILKILIGILKNYEGKVKVAGQEVKQTGADFFEQIGVAFEFPNFYTRFTALENLTFFGSLYSVEKEDPLALLARVGLRDVSHTKVAHFSKGMKMRLNLCRALLHKPQLIFLDEPTSGLDPQNKKMVRDLVLDKKYQGKTIIISTHDMNFAEQICDRVAFIVEGKISLIDSPRRLKIERGHKVLRVEYRANGTTQQADFKLRHIGSNQKFLKLIKEKEIETMHTQETTLEEIFIDVTGRSLS</sequence>
<dbReference type="GO" id="GO:0005524">
    <property type="term" value="F:ATP binding"/>
    <property type="evidence" value="ECO:0007669"/>
    <property type="project" value="UniProtKB-KW"/>
</dbReference>
<dbReference type="SUPFAM" id="SSF52540">
    <property type="entry name" value="P-loop containing nucleoside triphosphate hydrolases"/>
    <property type="match status" value="1"/>
</dbReference>
<dbReference type="PROSITE" id="PS00211">
    <property type="entry name" value="ABC_TRANSPORTER_1"/>
    <property type="match status" value="1"/>
</dbReference>
<keyword evidence="1" id="KW-0813">Transport</keyword>
<organism evidence="5 6">
    <name type="scientific">Caldalkalibacillus uzonensis</name>
    <dbReference type="NCBI Taxonomy" id="353224"/>
    <lineage>
        <taxon>Bacteria</taxon>
        <taxon>Bacillati</taxon>
        <taxon>Bacillota</taxon>
        <taxon>Bacilli</taxon>
        <taxon>Bacillales</taxon>
        <taxon>Bacillaceae</taxon>
        <taxon>Caldalkalibacillus</taxon>
    </lineage>
</organism>
<name>A0ABU0CNN1_9BACI</name>
<dbReference type="InterPro" id="IPR050763">
    <property type="entry name" value="ABC_transporter_ATP-binding"/>
</dbReference>
<dbReference type="PROSITE" id="PS50893">
    <property type="entry name" value="ABC_TRANSPORTER_2"/>
    <property type="match status" value="1"/>
</dbReference>
<dbReference type="GO" id="GO:0016787">
    <property type="term" value="F:hydrolase activity"/>
    <property type="evidence" value="ECO:0007669"/>
    <property type="project" value="UniProtKB-KW"/>
</dbReference>
<dbReference type="EMBL" id="JAUSUQ010000002">
    <property type="protein sequence ID" value="MDQ0338023.1"/>
    <property type="molecule type" value="Genomic_DNA"/>
</dbReference>
<gene>
    <name evidence="5" type="ORF">J2S00_000806</name>
</gene>
<keyword evidence="6" id="KW-1185">Reference proteome</keyword>
<reference evidence="5 6" key="1">
    <citation type="submission" date="2023-07" db="EMBL/GenBank/DDBJ databases">
        <title>Genomic Encyclopedia of Type Strains, Phase IV (KMG-IV): sequencing the most valuable type-strain genomes for metagenomic binning, comparative biology and taxonomic classification.</title>
        <authorList>
            <person name="Goeker M."/>
        </authorList>
    </citation>
    <scope>NUCLEOTIDE SEQUENCE [LARGE SCALE GENOMIC DNA]</scope>
    <source>
        <strain evidence="5 6">DSM 17740</strain>
    </source>
</reference>
<dbReference type="EC" id="3.6.3.-" evidence="5"/>
<dbReference type="InterPro" id="IPR017871">
    <property type="entry name" value="ABC_transporter-like_CS"/>
</dbReference>
<dbReference type="InterPro" id="IPR027417">
    <property type="entry name" value="P-loop_NTPase"/>
</dbReference>